<gene>
    <name evidence="1" type="ORF">CWI39_0536p0020</name>
</gene>
<reference evidence="1 2" key="1">
    <citation type="submission" date="2017-12" db="EMBL/GenBank/DDBJ databases">
        <authorList>
            <person name="Pombert J.-F."/>
            <person name="Haag K.L."/>
            <person name="Ebert D."/>
        </authorList>
    </citation>
    <scope>NUCLEOTIDE SEQUENCE [LARGE SCALE GENOMIC DNA]</scope>
    <source>
        <strain evidence="1">IL-BN-2</strain>
    </source>
</reference>
<accession>A0A4Q9LE85</accession>
<dbReference type="EMBL" id="PIXR01000536">
    <property type="protein sequence ID" value="TBU06204.1"/>
    <property type="molecule type" value="Genomic_DNA"/>
</dbReference>
<evidence type="ECO:0000313" key="1">
    <source>
        <dbReference type="EMBL" id="TBU06204.1"/>
    </source>
</evidence>
<proteinExistence type="predicted"/>
<comment type="caution">
    <text evidence="1">The sequence shown here is derived from an EMBL/GenBank/DDBJ whole genome shotgun (WGS) entry which is preliminary data.</text>
</comment>
<dbReference type="Proteomes" id="UP000293045">
    <property type="component" value="Unassembled WGS sequence"/>
</dbReference>
<dbReference type="VEuPathDB" id="MicrosporidiaDB:CWI39_0536p0020"/>
<name>A0A4Q9LE85_9MICR</name>
<dbReference type="AlphaFoldDB" id="A0A4Q9LE85"/>
<evidence type="ECO:0000313" key="2">
    <source>
        <dbReference type="Proteomes" id="UP000293045"/>
    </source>
</evidence>
<protein>
    <submittedName>
        <fullName evidence="1">Uncharacterized protein</fullName>
    </submittedName>
</protein>
<sequence length="111" mass="13414">MKQLESMRLKIRNRTECIDFGNVFNYESFNTIILLSIDVCLIRIKDIEIFKKFKNLGYFSIYCDNFDNGSIFYIKKKDFKRTFLVIERPNRASRSKEINNYLDSEFTFKFT</sequence>
<organism evidence="1 2">
    <name type="scientific">Hamiltosporidium magnivora</name>
    <dbReference type="NCBI Taxonomy" id="148818"/>
    <lineage>
        <taxon>Eukaryota</taxon>
        <taxon>Fungi</taxon>
        <taxon>Fungi incertae sedis</taxon>
        <taxon>Microsporidia</taxon>
        <taxon>Dubosqiidae</taxon>
        <taxon>Hamiltosporidium</taxon>
    </lineage>
</organism>
<dbReference type="VEuPathDB" id="MicrosporidiaDB:CWI36_0073p0050"/>